<evidence type="ECO:0000313" key="3">
    <source>
        <dbReference type="Proteomes" id="UP000015100"/>
    </source>
</evidence>
<evidence type="ECO:0000256" key="1">
    <source>
        <dbReference type="SAM" id="SignalP"/>
    </source>
</evidence>
<gene>
    <name evidence="2" type="ORF">H072_6790</name>
</gene>
<evidence type="ECO:0000313" key="2">
    <source>
        <dbReference type="EMBL" id="EPS39449.1"/>
    </source>
</evidence>
<comment type="caution">
    <text evidence="2">The sequence shown here is derived from an EMBL/GenBank/DDBJ whole genome shotgun (WGS) entry which is preliminary data.</text>
</comment>
<feature type="chain" id="PRO_5004560308" description="Apple domain-containing protein" evidence="1">
    <location>
        <begin position="22"/>
        <end position="393"/>
    </location>
</feature>
<organism evidence="2 3">
    <name type="scientific">Dactylellina haptotyla (strain CBS 200.50)</name>
    <name type="common">Nematode-trapping fungus</name>
    <name type="synonym">Monacrosporium haptotylum</name>
    <dbReference type="NCBI Taxonomy" id="1284197"/>
    <lineage>
        <taxon>Eukaryota</taxon>
        <taxon>Fungi</taxon>
        <taxon>Dikarya</taxon>
        <taxon>Ascomycota</taxon>
        <taxon>Pezizomycotina</taxon>
        <taxon>Orbiliomycetes</taxon>
        <taxon>Orbiliales</taxon>
        <taxon>Orbiliaceae</taxon>
        <taxon>Dactylellina</taxon>
    </lineage>
</organism>
<keyword evidence="1" id="KW-0732">Signal</keyword>
<protein>
    <recommendedName>
        <fullName evidence="4">Apple domain-containing protein</fullName>
    </recommendedName>
</protein>
<dbReference type="OrthoDB" id="5425897at2759"/>
<reference evidence="2 3" key="1">
    <citation type="journal article" date="2013" name="PLoS Genet.">
        <title>Genomic mechanisms accounting for the adaptation to parasitism in nematode-trapping fungi.</title>
        <authorList>
            <person name="Meerupati T."/>
            <person name="Andersson K.M."/>
            <person name="Friman E."/>
            <person name="Kumar D."/>
            <person name="Tunlid A."/>
            <person name="Ahren D."/>
        </authorList>
    </citation>
    <scope>NUCLEOTIDE SEQUENCE [LARGE SCALE GENOMIC DNA]</scope>
    <source>
        <strain evidence="2 3">CBS 200.50</strain>
    </source>
</reference>
<name>S8A9B1_DACHA</name>
<reference evidence="3" key="2">
    <citation type="submission" date="2013-04" db="EMBL/GenBank/DDBJ databases">
        <title>Genomic mechanisms accounting for the adaptation to parasitism in nematode-trapping fungi.</title>
        <authorList>
            <person name="Ahren D.G."/>
        </authorList>
    </citation>
    <scope>NUCLEOTIDE SEQUENCE [LARGE SCALE GENOMIC DNA]</scope>
    <source>
        <strain evidence="3">CBS 200.50</strain>
    </source>
</reference>
<keyword evidence="3" id="KW-1185">Reference proteome</keyword>
<dbReference type="HOGENOM" id="CLU_702117_0_0_1"/>
<dbReference type="AlphaFoldDB" id="S8A9B1"/>
<dbReference type="Proteomes" id="UP000015100">
    <property type="component" value="Unassembled WGS sequence"/>
</dbReference>
<sequence length="393" mass="42305">MRFSIVARFLSLSSLALPSFAAPFGDSGVAALDNQLFPRAISICTCCYPASTITLYSTKLAIEKSVETVYTTSTKTQAVNVKGVTTVAPVVTGQSTTTITYTTWLSQSTEYGLDTTTTVTETATNSLPTLATVTFSPSPAVVTTYTLIGGTHFWKRDEHALVARGPVITATDCGCVNVECMTAVAVTSKVTVTTTDVATITKPAATGVIIFTTATQWKTIVGASTLTIWEVSTITSRVTVQPSVPPTTLYSTTYTTTMLETVTVGPAQPDTVTFTADVTASTYTVSYTQVAYFPSGVAAINGYGDAPATDTPENQTEEFSIARCAQWCALKPDCYDWAIRSDNGWPFGTRNPPTRYCVWYDVTNRFNENNMTAYTLSGFPWVTDTAVWKKILE</sequence>
<evidence type="ECO:0008006" key="4">
    <source>
        <dbReference type="Google" id="ProtNLM"/>
    </source>
</evidence>
<dbReference type="EMBL" id="AQGS01000471">
    <property type="protein sequence ID" value="EPS39449.1"/>
    <property type="molecule type" value="Genomic_DNA"/>
</dbReference>
<feature type="signal peptide" evidence="1">
    <location>
        <begin position="1"/>
        <end position="21"/>
    </location>
</feature>
<proteinExistence type="predicted"/>
<accession>S8A9B1</accession>